<dbReference type="GO" id="GO:0042802">
    <property type="term" value="F:identical protein binding"/>
    <property type="evidence" value="ECO:0007669"/>
    <property type="project" value="TreeGrafter"/>
</dbReference>
<dbReference type="PROSITE" id="PS51273">
    <property type="entry name" value="GATASE_TYPE_1"/>
    <property type="match status" value="1"/>
</dbReference>
<evidence type="ECO:0000259" key="11">
    <source>
        <dbReference type="Pfam" id="PF06418"/>
    </source>
</evidence>
<dbReference type="InterPro" id="IPR004468">
    <property type="entry name" value="CTP_synthase"/>
</dbReference>
<dbReference type="PANTHER" id="PTHR11550">
    <property type="entry name" value="CTP SYNTHASE"/>
    <property type="match status" value="1"/>
</dbReference>
<protein>
    <recommendedName>
        <fullName evidence="9">CTP synthase</fullName>
        <ecNumber evidence="9">6.3.4.2</ecNumber>
    </recommendedName>
    <alternativeName>
        <fullName evidence="9">UTP--ammonia ligase</fullName>
    </alternativeName>
</protein>
<evidence type="ECO:0000256" key="2">
    <source>
        <dbReference type="ARBA" id="ARBA00007533"/>
    </source>
</evidence>
<evidence type="ECO:0000256" key="4">
    <source>
        <dbReference type="ARBA" id="ARBA00022741"/>
    </source>
</evidence>
<keyword evidence="3 9" id="KW-0436">Ligase</keyword>
<dbReference type="CDD" id="cd01746">
    <property type="entry name" value="GATase1_CTP_Synthase"/>
    <property type="match status" value="1"/>
</dbReference>
<evidence type="ECO:0000256" key="3">
    <source>
        <dbReference type="ARBA" id="ARBA00022598"/>
    </source>
</evidence>
<dbReference type="FunFam" id="3.40.50.300:FF:000207">
    <property type="entry name" value="CTP synthase"/>
    <property type="match status" value="1"/>
</dbReference>
<dbReference type="InterPro" id="IPR027417">
    <property type="entry name" value="P-loop_NTPase"/>
</dbReference>
<feature type="domain" description="CTP synthase N-terminal" evidence="11">
    <location>
        <begin position="3"/>
        <end position="271"/>
    </location>
</feature>
<dbReference type="HOGENOM" id="CLU_011675_5_0_1"/>
<dbReference type="InterPro" id="IPR017456">
    <property type="entry name" value="CTP_synthase_N"/>
</dbReference>
<evidence type="ECO:0000313" key="13">
    <source>
        <dbReference type="Proteomes" id="UP000039046"/>
    </source>
</evidence>
<evidence type="ECO:0000256" key="8">
    <source>
        <dbReference type="ARBA" id="ARBA00047781"/>
    </source>
</evidence>
<dbReference type="SUPFAM" id="SSF52540">
    <property type="entry name" value="P-loop containing nucleoside triphosphate hydrolases"/>
    <property type="match status" value="1"/>
</dbReference>
<gene>
    <name evidence="12" type="ORF">VHEMI10549</name>
</gene>
<dbReference type="InterPro" id="IPR029062">
    <property type="entry name" value="Class_I_gatase-like"/>
</dbReference>
<dbReference type="UniPathway" id="UPA00159">
    <property type="reaction ID" value="UER00277"/>
</dbReference>
<dbReference type="Gene3D" id="3.40.50.300">
    <property type="entry name" value="P-loop containing nucleotide triphosphate hydrolases"/>
    <property type="match status" value="1"/>
</dbReference>
<dbReference type="NCBIfam" id="NF003792">
    <property type="entry name" value="PRK05380.1"/>
    <property type="match status" value="1"/>
</dbReference>
<dbReference type="Proteomes" id="UP000039046">
    <property type="component" value="Unassembled WGS sequence"/>
</dbReference>
<dbReference type="Pfam" id="PF00117">
    <property type="entry name" value="GATase"/>
    <property type="match status" value="1"/>
</dbReference>
<evidence type="ECO:0000256" key="9">
    <source>
        <dbReference type="RuleBase" id="RU810713"/>
    </source>
</evidence>
<comment type="catalytic activity">
    <reaction evidence="8 9">
        <text>UTP + L-glutamine + ATP + H2O = CTP + L-glutamate + ADP + phosphate + 2 H(+)</text>
        <dbReference type="Rhea" id="RHEA:26426"/>
        <dbReference type="ChEBI" id="CHEBI:15377"/>
        <dbReference type="ChEBI" id="CHEBI:15378"/>
        <dbReference type="ChEBI" id="CHEBI:29985"/>
        <dbReference type="ChEBI" id="CHEBI:30616"/>
        <dbReference type="ChEBI" id="CHEBI:37563"/>
        <dbReference type="ChEBI" id="CHEBI:43474"/>
        <dbReference type="ChEBI" id="CHEBI:46398"/>
        <dbReference type="ChEBI" id="CHEBI:58359"/>
        <dbReference type="ChEBI" id="CHEBI:456216"/>
        <dbReference type="EC" id="6.3.4.2"/>
    </reaction>
</comment>
<keyword evidence="7 9" id="KW-0665">Pyrimidine biosynthesis</keyword>
<dbReference type="Pfam" id="PF06418">
    <property type="entry name" value="CTP_synth_N"/>
    <property type="match status" value="1"/>
</dbReference>
<name>A0A0A1TDC6_9HYPO</name>
<reference evidence="12 13" key="1">
    <citation type="journal article" date="2015" name="Genome Announc.">
        <title>Draft Genome Sequence and Gene Annotation of the Entomopathogenic Fungus Verticillium hemipterigenum.</title>
        <authorList>
            <person name="Horn F."/>
            <person name="Habel A."/>
            <person name="Scharf D.H."/>
            <person name="Dworschak J."/>
            <person name="Brakhage A.A."/>
            <person name="Guthke R."/>
            <person name="Hertweck C."/>
            <person name="Linde J."/>
        </authorList>
    </citation>
    <scope>NUCLEOTIDE SEQUENCE [LARGE SCALE GENOMIC DNA]</scope>
</reference>
<dbReference type="EMBL" id="CDHN01000008">
    <property type="protein sequence ID" value="CEJ95046.1"/>
    <property type="molecule type" value="Genomic_DNA"/>
</dbReference>
<dbReference type="GO" id="GO:0005737">
    <property type="term" value="C:cytoplasm"/>
    <property type="evidence" value="ECO:0007669"/>
    <property type="project" value="TreeGrafter"/>
</dbReference>
<comment type="function">
    <text evidence="9">Catalyzes the ATP-dependent amination of UTP to CTP with either L-glutamine or ammonia as the source of nitrogen.</text>
</comment>
<dbReference type="CDD" id="cd03113">
    <property type="entry name" value="CTPS_N"/>
    <property type="match status" value="1"/>
</dbReference>
<keyword evidence="13" id="KW-1185">Reference proteome</keyword>
<evidence type="ECO:0000256" key="6">
    <source>
        <dbReference type="ARBA" id="ARBA00022962"/>
    </source>
</evidence>
<dbReference type="FunFam" id="3.40.50.880:FF:000069">
    <property type="entry name" value="CTP synthase"/>
    <property type="match status" value="1"/>
</dbReference>
<feature type="domain" description="Glutamine amidotransferase" evidence="10">
    <location>
        <begin position="318"/>
        <end position="557"/>
    </location>
</feature>
<dbReference type="PANTHER" id="PTHR11550:SF0">
    <property type="entry name" value="CTP SYNTHASE-RELATED"/>
    <property type="match status" value="1"/>
</dbReference>
<dbReference type="NCBIfam" id="TIGR00337">
    <property type="entry name" value="PyrG"/>
    <property type="match status" value="1"/>
</dbReference>
<evidence type="ECO:0000313" key="12">
    <source>
        <dbReference type="EMBL" id="CEJ95046.1"/>
    </source>
</evidence>
<dbReference type="InterPro" id="IPR033828">
    <property type="entry name" value="GATase1_CTP_Synthase"/>
</dbReference>
<sequence>MRVVLVSGGVISGIGKGIIASSAGLLLKTAGLKVTAIKIDPYLNVDAGTLGPLEHGECFVLADGGESDLDLGNYERYLGIQLTRDNNITTGKIYQSVIERERRGDYLGKTVQVVPHITDAIQEWITRVAKIPVDNSGQEPDVCIIELGGTVGDIESAPFVEALVQLRHRLAREPDSSFFNIHVSYVPLINGEEKTKPTQHAIKQMRSVGMVPDLIACRCDNSLADSTVRKIASSCQVDYDQVICVHDMETIYQVPMLLHEQGLLDLLRRGIELDRVSISDDLATKGNTLWNQWKKTVNLPKEHGAVEIALVGKYTNFMDSYLSVQKALEHAAMHCDRKLKLIAVDSEHLEPKAQAAEPEKFDAAWAAVKKAQGIIIPGGFGSRGTEGMVICANWARENQKPFLGICLGMQVATIEVARNLCSIGNATSEEFDEKANGTQPNHAIVFMPEGSKEQLGGTMRLGSRATLFQAGSEWSKLRALYGGAAEVHERHRHRYEVNPDLIGEFEKAGMSFIGKDETGQRMEAFELRGHPYYVGLQAHPEFTSKVTQCSPPFLGLIASSVGILDEVIKEAQENKEQINGVGKPADF</sequence>
<keyword evidence="5 9" id="KW-0067">ATP-binding</keyword>
<dbReference type="GO" id="GO:0005524">
    <property type="term" value="F:ATP binding"/>
    <property type="evidence" value="ECO:0007669"/>
    <property type="project" value="UniProtKB-KW"/>
</dbReference>
<evidence type="ECO:0000256" key="5">
    <source>
        <dbReference type="ARBA" id="ARBA00022840"/>
    </source>
</evidence>
<dbReference type="OrthoDB" id="1739076at2759"/>
<dbReference type="GO" id="GO:0044210">
    <property type="term" value="P:'de novo' CTP biosynthetic process"/>
    <property type="evidence" value="ECO:0007669"/>
    <property type="project" value="UniProtKB-UniRule"/>
</dbReference>
<evidence type="ECO:0000256" key="1">
    <source>
        <dbReference type="ARBA" id="ARBA00005171"/>
    </source>
</evidence>
<dbReference type="GO" id="GO:0097268">
    <property type="term" value="C:cytoophidium"/>
    <property type="evidence" value="ECO:0007669"/>
    <property type="project" value="TreeGrafter"/>
</dbReference>
<evidence type="ECO:0000256" key="7">
    <source>
        <dbReference type="ARBA" id="ARBA00022975"/>
    </source>
</evidence>
<dbReference type="AlphaFoldDB" id="A0A0A1TDC6"/>
<comment type="similarity">
    <text evidence="2 9">Belongs to the CTP synthase family.</text>
</comment>
<accession>A0A0A1TDC6</accession>
<proteinExistence type="inferred from homology"/>
<dbReference type="Gene3D" id="3.40.50.880">
    <property type="match status" value="1"/>
</dbReference>
<dbReference type="GO" id="GO:0019856">
    <property type="term" value="P:pyrimidine nucleobase biosynthetic process"/>
    <property type="evidence" value="ECO:0007669"/>
    <property type="project" value="TreeGrafter"/>
</dbReference>
<dbReference type="SUPFAM" id="SSF52317">
    <property type="entry name" value="Class I glutamine amidotransferase-like"/>
    <property type="match status" value="1"/>
</dbReference>
<evidence type="ECO:0000259" key="10">
    <source>
        <dbReference type="Pfam" id="PF00117"/>
    </source>
</evidence>
<comment type="pathway">
    <text evidence="1 9">Pyrimidine metabolism; CTP biosynthesis via de novo pathway; CTP from UDP: step 2/2.</text>
</comment>
<keyword evidence="6 9" id="KW-0315">Glutamine amidotransferase</keyword>
<organism evidence="12 13">
    <name type="scientific">[Torrubiella] hemipterigena</name>
    <dbReference type="NCBI Taxonomy" id="1531966"/>
    <lineage>
        <taxon>Eukaryota</taxon>
        <taxon>Fungi</taxon>
        <taxon>Dikarya</taxon>
        <taxon>Ascomycota</taxon>
        <taxon>Pezizomycotina</taxon>
        <taxon>Sordariomycetes</taxon>
        <taxon>Hypocreomycetidae</taxon>
        <taxon>Hypocreales</taxon>
        <taxon>Clavicipitaceae</taxon>
        <taxon>Clavicipitaceae incertae sedis</taxon>
        <taxon>'Torrubiella' clade</taxon>
    </lineage>
</organism>
<keyword evidence="4 9" id="KW-0547">Nucleotide-binding</keyword>
<dbReference type="InterPro" id="IPR017926">
    <property type="entry name" value="GATASE"/>
</dbReference>
<dbReference type="EC" id="6.3.4.2" evidence="9"/>
<dbReference type="GO" id="GO:0003883">
    <property type="term" value="F:CTP synthase activity"/>
    <property type="evidence" value="ECO:0007669"/>
    <property type="project" value="UniProtKB-UniRule"/>
</dbReference>
<dbReference type="STRING" id="1531966.A0A0A1TDC6"/>